<protein>
    <recommendedName>
        <fullName evidence="1">DUF4185 domain-containing protein</fullName>
    </recommendedName>
</protein>
<proteinExistence type="predicted"/>
<dbReference type="Pfam" id="PF13810">
    <property type="entry name" value="DUF4185"/>
    <property type="match status" value="1"/>
</dbReference>
<gene>
    <name evidence="2" type="ORF">BST26_07090</name>
</gene>
<accession>A0A1X0DHS9</accession>
<organism evidence="2 3">
    <name type="scientific">Mycolicibacterium insubricum</name>
    <dbReference type="NCBI Taxonomy" id="444597"/>
    <lineage>
        <taxon>Bacteria</taxon>
        <taxon>Bacillati</taxon>
        <taxon>Actinomycetota</taxon>
        <taxon>Actinomycetes</taxon>
        <taxon>Mycobacteriales</taxon>
        <taxon>Mycobacteriaceae</taxon>
        <taxon>Mycolicibacterium</taxon>
    </lineage>
</organism>
<name>A0A1X0DHS9_9MYCO</name>
<reference evidence="2 3" key="1">
    <citation type="submission" date="2016-12" db="EMBL/GenBank/DDBJ databases">
        <title>The new phylogeny of genus Mycobacterium.</title>
        <authorList>
            <person name="Tortoli E."/>
            <person name="Trovato A."/>
            <person name="Cirillo D.M."/>
        </authorList>
    </citation>
    <scope>NUCLEOTIDE SEQUENCE [LARGE SCALE GENOMIC DNA]</scope>
    <source>
        <strain evidence="2 3">DSM 45130</strain>
    </source>
</reference>
<dbReference type="STRING" id="444597.BST26_07090"/>
<sequence length="345" mass="37075">MLPSARKIADLTGPGITDALGVGGTDLGVSVVAPNGAIVSAFGDTFSGPKPGSGDWRAPVLLIGSGDAATPLRWNRAGGPNPNRAEQPWFYVHDSAATGWRRGGFSTVIPSDLLRVGDRMYMHVMVNRDYPNVIWTEIWTSADSGVSWTHMGEQAKFAADLHGGRAQLWAWDYNPDDGWVYVVSTGNTRDTGIILRRVRPADIGNRDAYVGWGFANSVWAWGNEPTPITPPGERWGELCLRRLAPGKWVLGGFLASAAALGYRTVTSPTANLYLAPVQKPVVGSSWSDEDHAHGRVAQLYGGYLLPGSRLGVAGGVGLVVSQWNTNDGWPYRAMQFAATLRDTTA</sequence>
<dbReference type="EMBL" id="MVHS01000011">
    <property type="protein sequence ID" value="ORA71857.1"/>
    <property type="molecule type" value="Genomic_DNA"/>
</dbReference>
<dbReference type="Proteomes" id="UP000192801">
    <property type="component" value="Unassembled WGS sequence"/>
</dbReference>
<evidence type="ECO:0000313" key="2">
    <source>
        <dbReference type="EMBL" id="ORA71857.1"/>
    </source>
</evidence>
<evidence type="ECO:0000313" key="3">
    <source>
        <dbReference type="Proteomes" id="UP000192801"/>
    </source>
</evidence>
<dbReference type="RefSeq" id="WP_234805779.1">
    <property type="nucleotide sequence ID" value="NZ_AP022618.1"/>
</dbReference>
<dbReference type="AlphaFoldDB" id="A0A1X0DHS9"/>
<keyword evidence="3" id="KW-1185">Reference proteome</keyword>
<evidence type="ECO:0000259" key="1">
    <source>
        <dbReference type="Pfam" id="PF13810"/>
    </source>
</evidence>
<dbReference type="InterPro" id="IPR025442">
    <property type="entry name" value="DUF4185"/>
</dbReference>
<feature type="domain" description="DUF4185" evidence="1">
    <location>
        <begin position="14"/>
        <end position="336"/>
    </location>
</feature>
<comment type="caution">
    <text evidence="2">The sequence shown here is derived from an EMBL/GenBank/DDBJ whole genome shotgun (WGS) entry which is preliminary data.</text>
</comment>